<dbReference type="Proteomes" id="UP000317093">
    <property type="component" value="Chromosome"/>
</dbReference>
<accession>A0A518B352</accession>
<dbReference type="RefSeq" id="WP_145258005.1">
    <property type="nucleotide sequence ID" value="NZ_CP036279.1"/>
</dbReference>
<name>A0A518B352_9BACT</name>
<proteinExistence type="predicted"/>
<keyword evidence="2" id="KW-1185">Reference proteome</keyword>
<dbReference type="Pfam" id="PF06764">
    <property type="entry name" value="DUF1223"/>
    <property type="match status" value="1"/>
</dbReference>
<evidence type="ECO:0000313" key="1">
    <source>
        <dbReference type="EMBL" id="QDU61408.1"/>
    </source>
</evidence>
<dbReference type="InterPro" id="IPR036249">
    <property type="entry name" value="Thioredoxin-like_sf"/>
</dbReference>
<dbReference type="PANTHER" id="PTHR36057">
    <property type="match status" value="1"/>
</dbReference>
<dbReference type="OrthoDB" id="9808254at2"/>
<protein>
    <recommendedName>
        <fullName evidence="3">DUF1223 domain-containing protein</fullName>
    </recommendedName>
</protein>
<dbReference type="AlphaFoldDB" id="A0A518B352"/>
<evidence type="ECO:0008006" key="3">
    <source>
        <dbReference type="Google" id="ProtNLM"/>
    </source>
</evidence>
<dbReference type="InterPro" id="IPR010634">
    <property type="entry name" value="DUF1223"/>
</dbReference>
<gene>
    <name evidence="1" type="ORF">Pan216_22640</name>
</gene>
<evidence type="ECO:0000313" key="2">
    <source>
        <dbReference type="Proteomes" id="UP000317093"/>
    </source>
</evidence>
<dbReference type="PANTHER" id="PTHR36057:SF1">
    <property type="entry name" value="LIPOPROTEIN LIPID ATTACHMENT SITE-LIKE PROTEIN, PUTATIVE (DUF1223)-RELATED"/>
    <property type="match status" value="1"/>
</dbReference>
<sequence>MRTWWDRLASRRAVMVCLLVAGLTLWTVKDSSTADESRSSQRSKAIATRQLAKRWPKIAASQPRGLALVELYTSEGCSSCPPADALLSELATLRHNDDLPIYALEFHVDYWNYLGWEDPFSRRAFTDRQRHENQRLETGRVYTPQMIINGIAEIVGSRRQLVDEAVGLALEIPEEVTVRLRLSEPGPTDRIDVDYTVAGASHGALLSLALVESGLANEVDRGENAGRHLVHANVVRAMRTLRLDNHGKARVRLPIPEDLDPRRARVIGFVQDGKTLRVLGASDVTLDARVEDGRHPTEQGAQRAE</sequence>
<reference evidence="1 2" key="1">
    <citation type="submission" date="2019-02" db="EMBL/GenBank/DDBJ databases">
        <title>Deep-cultivation of Planctomycetes and their phenomic and genomic characterization uncovers novel biology.</title>
        <authorList>
            <person name="Wiegand S."/>
            <person name="Jogler M."/>
            <person name="Boedeker C."/>
            <person name="Pinto D."/>
            <person name="Vollmers J."/>
            <person name="Rivas-Marin E."/>
            <person name="Kohn T."/>
            <person name="Peeters S.H."/>
            <person name="Heuer A."/>
            <person name="Rast P."/>
            <person name="Oberbeckmann S."/>
            <person name="Bunk B."/>
            <person name="Jeske O."/>
            <person name="Meyerdierks A."/>
            <person name="Storesund J.E."/>
            <person name="Kallscheuer N."/>
            <person name="Luecker S."/>
            <person name="Lage O.M."/>
            <person name="Pohl T."/>
            <person name="Merkel B.J."/>
            <person name="Hornburger P."/>
            <person name="Mueller R.-W."/>
            <person name="Bruemmer F."/>
            <person name="Labrenz M."/>
            <person name="Spormann A.M."/>
            <person name="Op den Camp H."/>
            <person name="Overmann J."/>
            <person name="Amann R."/>
            <person name="Jetten M.S.M."/>
            <person name="Mascher T."/>
            <person name="Medema M.H."/>
            <person name="Devos D.P."/>
            <person name="Kaster A.-K."/>
            <person name="Ovreas L."/>
            <person name="Rohde M."/>
            <person name="Galperin M.Y."/>
            <person name="Jogler C."/>
        </authorList>
    </citation>
    <scope>NUCLEOTIDE SEQUENCE [LARGE SCALE GENOMIC DNA]</scope>
    <source>
        <strain evidence="1 2">Pan216</strain>
    </source>
</reference>
<dbReference type="KEGG" id="knv:Pan216_22640"/>
<dbReference type="EMBL" id="CP036279">
    <property type="protein sequence ID" value="QDU61408.1"/>
    <property type="molecule type" value="Genomic_DNA"/>
</dbReference>
<organism evidence="1 2">
    <name type="scientific">Kolteria novifilia</name>
    <dbReference type="NCBI Taxonomy" id="2527975"/>
    <lineage>
        <taxon>Bacteria</taxon>
        <taxon>Pseudomonadati</taxon>
        <taxon>Planctomycetota</taxon>
        <taxon>Planctomycetia</taxon>
        <taxon>Kolteriales</taxon>
        <taxon>Kolteriaceae</taxon>
        <taxon>Kolteria</taxon>
    </lineage>
</organism>
<dbReference type="SUPFAM" id="SSF52833">
    <property type="entry name" value="Thioredoxin-like"/>
    <property type="match status" value="1"/>
</dbReference>